<organism evidence="7 8">
    <name type="scientific">Iris pallida</name>
    <name type="common">Sweet iris</name>
    <dbReference type="NCBI Taxonomy" id="29817"/>
    <lineage>
        <taxon>Eukaryota</taxon>
        <taxon>Viridiplantae</taxon>
        <taxon>Streptophyta</taxon>
        <taxon>Embryophyta</taxon>
        <taxon>Tracheophyta</taxon>
        <taxon>Spermatophyta</taxon>
        <taxon>Magnoliopsida</taxon>
        <taxon>Liliopsida</taxon>
        <taxon>Asparagales</taxon>
        <taxon>Iridaceae</taxon>
        <taxon>Iridoideae</taxon>
        <taxon>Irideae</taxon>
        <taxon>Iris</taxon>
    </lineage>
</organism>
<evidence type="ECO:0000256" key="1">
    <source>
        <dbReference type="ARBA" id="ARBA00022527"/>
    </source>
</evidence>
<dbReference type="PROSITE" id="PS00108">
    <property type="entry name" value="PROTEIN_KINASE_ST"/>
    <property type="match status" value="1"/>
</dbReference>
<keyword evidence="4 7" id="KW-0418">Kinase</keyword>
<dbReference type="Gene3D" id="1.10.510.10">
    <property type="entry name" value="Transferase(Phosphotransferase) domain 1"/>
    <property type="match status" value="1"/>
</dbReference>
<name>A0AAX6FI49_IRIPA</name>
<accession>A0AAX6FI49</accession>
<evidence type="ECO:0000313" key="8">
    <source>
        <dbReference type="Proteomes" id="UP001140949"/>
    </source>
</evidence>
<reference evidence="7" key="2">
    <citation type="submission" date="2023-04" db="EMBL/GenBank/DDBJ databases">
        <authorList>
            <person name="Bruccoleri R.E."/>
            <person name="Oakeley E.J."/>
            <person name="Faust A.-M."/>
            <person name="Dessus-Babus S."/>
            <person name="Altorfer M."/>
            <person name="Burckhardt D."/>
            <person name="Oertli M."/>
            <person name="Naumann U."/>
            <person name="Petersen F."/>
            <person name="Wong J."/>
        </authorList>
    </citation>
    <scope>NUCLEOTIDE SEQUENCE</scope>
    <source>
        <strain evidence="7">GSM-AAB239-AS_SAM_17_03QT</strain>
        <tissue evidence="7">Leaf</tissue>
    </source>
</reference>
<feature type="domain" description="Protein kinase" evidence="6">
    <location>
        <begin position="1"/>
        <end position="202"/>
    </location>
</feature>
<dbReference type="InterPro" id="IPR000719">
    <property type="entry name" value="Prot_kinase_dom"/>
</dbReference>
<dbReference type="Gene3D" id="3.30.200.20">
    <property type="entry name" value="Phosphorylase Kinase, domain 1"/>
    <property type="match status" value="1"/>
</dbReference>
<dbReference type="Pfam" id="PF00069">
    <property type="entry name" value="Pkinase"/>
    <property type="match status" value="1"/>
</dbReference>
<dbReference type="PANTHER" id="PTHR45646">
    <property type="entry name" value="SERINE/THREONINE-PROTEIN KINASE DOA-RELATED"/>
    <property type="match status" value="1"/>
</dbReference>
<dbReference type="GO" id="GO:0005634">
    <property type="term" value="C:nucleus"/>
    <property type="evidence" value="ECO:0007669"/>
    <property type="project" value="TreeGrafter"/>
</dbReference>
<dbReference type="PANTHER" id="PTHR45646:SF11">
    <property type="entry name" value="SERINE_THREONINE-PROTEIN KINASE DOA"/>
    <property type="match status" value="1"/>
</dbReference>
<evidence type="ECO:0000313" key="7">
    <source>
        <dbReference type="EMBL" id="KAJ6815903.1"/>
    </source>
</evidence>
<dbReference type="SMART" id="SM00220">
    <property type="entry name" value="S_TKc"/>
    <property type="match status" value="1"/>
</dbReference>
<evidence type="ECO:0000256" key="5">
    <source>
        <dbReference type="ARBA" id="ARBA00022840"/>
    </source>
</evidence>
<dbReference type="GO" id="GO:0005524">
    <property type="term" value="F:ATP binding"/>
    <property type="evidence" value="ECO:0007669"/>
    <property type="project" value="UniProtKB-KW"/>
</dbReference>
<evidence type="ECO:0000259" key="6">
    <source>
        <dbReference type="PROSITE" id="PS50011"/>
    </source>
</evidence>
<keyword evidence="1" id="KW-0723">Serine/threonine-protein kinase</keyword>
<keyword evidence="8" id="KW-1185">Reference proteome</keyword>
<dbReference type="GO" id="GO:0004674">
    <property type="term" value="F:protein serine/threonine kinase activity"/>
    <property type="evidence" value="ECO:0007669"/>
    <property type="project" value="UniProtKB-KW"/>
</dbReference>
<keyword evidence="5" id="KW-0067">ATP-binding</keyword>
<evidence type="ECO:0000256" key="4">
    <source>
        <dbReference type="ARBA" id="ARBA00022777"/>
    </source>
</evidence>
<gene>
    <name evidence="7" type="ORF">M6B38_418685</name>
</gene>
<keyword evidence="3" id="KW-0547">Nucleotide-binding</keyword>
<dbReference type="InterPro" id="IPR051175">
    <property type="entry name" value="CLK_kinases"/>
</dbReference>
<dbReference type="EMBL" id="JANAVB010028398">
    <property type="protein sequence ID" value="KAJ6815903.1"/>
    <property type="molecule type" value="Genomic_DNA"/>
</dbReference>
<dbReference type="Proteomes" id="UP001140949">
    <property type="component" value="Unassembled WGS sequence"/>
</dbReference>
<evidence type="ECO:0000256" key="3">
    <source>
        <dbReference type="ARBA" id="ARBA00022741"/>
    </source>
</evidence>
<proteinExistence type="predicted"/>
<dbReference type="SUPFAM" id="SSF56112">
    <property type="entry name" value="Protein kinase-like (PK-like)"/>
    <property type="match status" value="1"/>
</dbReference>
<dbReference type="InterPro" id="IPR011009">
    <property type="entry name" value="Kinase-like_dom_sf"/>
</dbReference>
<dbReference type="AlphaFoldDB" id="A0AAX6FI49"/>
<dbReference type="InterPro" id="IPR008271">
    <property type="entry name" value="Ser/Thr_kinase_AS"/>
</dbReference>
<reference evidence="7" key="1">
    <citation type="journal article" date="2023" name="GigaByte">
        <title>Genome assembly of the bearded iris, Iris pallida Lam.</title>
        <authorList>
            <person name="Bruccoleri R.E."/>
            <person name="Oakeley E.J."/>
            <person name="Faust A.M.E."/>
            <person name="Altorfer M."/>
            <person name="Dessus-Babus S."/>
            <person name="Burckhardt D."/>
            <person name="Oertli M."/>
            <person name="Naumann U."/>
            <person name="Petersen F."/>
            <person name="Wong J."/>
        </authorList>
    </citation>
    <scope>NUCLEOTIDE SEQUENCE</scope>
    <source>
        <strain evidence="7">GSM-AAB239-AS_SAM_17_03QT</strain>
    </source>
</reference>
<sequence length="202" mass="23728">MEGTFGRVVEWWDRERREHVAIKIVRSIRKYRTAAKIEIDVLNQLAENDRDGSKHCLQIKRWFDYRNHICIVCEKLGPSLYNFLKRNKYSPFPVDLVQEFGRQLLKSVACMHDLHFIHTDLKPENILLVSPEYVKFPSCKRNSHDETQFRCLPKTIARKLIDFGSTAFENQDHSSIVSTRHYRAPEIILVAPRQNILGEVHG</sequence>
<keyword evidence="2" id="KW-0808">Transferase</keyword>
<evidence type="ECO:0000256" key="2">
    <source>
        <dbReference type="ARBA" id="ARBA00022679"/>
    </source>
</evidence>
<comment type="caution">
    <text evidence="7">The sequence shown here is derived from an EMBL/GenBank/DDBJ whole genome shotgun (WGS) entry which is preliminary data.</text>
</comment>
<protein>
    <submittedName>
        <fullName evidence="7">Serine/threonine-protein kinase AFC3 isoform X1</fullName>
    </submittedName>
</protein>
<dbReference type="PROSITE" id="PS50011">
    <property type="entry name" value="PROTEIN_KINASE_DOM"/>
    <property type="match status" value="1"/>
</dbReference>